<dbReference type="GO" id="GO:0000166">
    <property type="term" value="F:nucleotide binding"/>
    <property type="evidence" value="ECO:0007669"/>
    <property type="project" value="UniProtKB-KW"/>
</dbReference>
<dbReference type="GO" id="GO:0007168">
    <property type="term" value="P:receptor guanylyl cyclase signaling pathway"/>
    <property type="evidence" value="ECO:0007669"/>
    <property type="project" value="TreeGrafter"/>
</dbReference>
<dbReference type="InterPro" id="IPR029787">
    <property type="entry name" value="Nucleotide_cyclase"/>
</dbReference>
<sequence length="55" mass="6087">MSPQTCNLLEQAGGYVIEPRGPIEIKGKGKMHTYWLLGKKGFDKVLPTPPPIGFF</sequence>
<evidence type="ECO:0000256" key="3">
    <source>
        <dbReference type="ARBA" id="ARBA00022741"/>
    </source>
</evidence>
<dbReference type="EnsemblMetazoa" id="CPIJ020218-RA">
    <property type="protein sequence ID" value="CPIJ020218-PA"/>
    <property type="gene ID" value="CPIJ020218"/>
</dbReference>
<dbReference type="GO" id="GO:0001653">
    <property type="term" value="F:peptide receptor activity"/>
    <property type="evidence" value="ECO:0007669"/>
    <property type="project" value="TreeGrafter"/>
</dbReference>
<keyword evidence="7" id="KW-0456">Lyase</keyword>
<keyword evidence="6" id="KW-0325">Glycoprotein</keyword>
<dbReference type="AlphaFoldDB" id="B0XLU3"/>
<dbReference type="Proteomes" id="UP000002320">
    <property type="component" value="Unassembled WGS sequence"/>
</dbReference>
<evidence type="ECO:0000256" key="6">
    <source>
        <dbReference type="ARBA" id="ARBA00023180"/>
    </source>
</evidence>
<reference evidence="10" key="2">
    <citation type="submission" date="2021-02" db="UniProtKB">
        <authorList>
            <consortium name="EnsemblMetazoa"/>
        </authorList>
    </citation>
    <scope>IDENTIFICATION</scope>
    <source>
        <strain evidence="10">JHB</strain>
    </source>
</reference>
<accession>B0XLU3</accession>
<dbReference type="SUPFAM" id="SSF55073">
    <property type="entry name" value="Nucleotide cyclase"/>
    <property type="match status" value="1"/>
</dbReference>
<keyword evidence="5" id="KW-0472">Membrane</keyword>
<evidence type="ECO:0000313" key="10">
    <source>
        <dbReference type="EnsemblMetazoa" id="CPIJ020218-PA"/>
    </source>
</evidence>
<dbReference type="GO" id="GO:0004016">
    <property type="term" value="F:adenylate cyclase activity"/>
    <property type="evidence" value="ECO:0007669"/>
    <property type="project" value="TreeGrafter"/>
</dbReference>
<dbReference type="KEGG" id="cqu:CpipJ_CPIJ020218"/>
<dbReference type="eggNOG" id="KOG1023">
    <property type="taxonomic scope" value="Eukaryota"/>
</dbReference>
<name>B0XLU3_CULQU</name>
<dbReference type="PANTHER" id="PTHR11920">
    <property type="entry name" value="GUANYLYL CYCLASE"/>
    <property type="match status" value="1"/>
</dbReference>
<dbReference type="InParanoid" id="B0XLU3"/>
<dbReference type="PANTHER" id="PTHR11920:SF462">
    <property type="entry name" value="GUANYLATE CYCLASE"/>
    <property type="match status" value="1"/>
</dbReference>
<gene>
    <name evidence="10" type="primary">6054751</name>
    <name evidence="9" type="ORF">CpipJ_CPIJ020218</name>
</gene>
<evidence type="ECO:0000256" key="5">
    <source>
        <dbReference type="ARBA" id="ARBA00023136"/>
    </source>
</evidence>
<keyword evidence="4" id="KW-1133">Transmembrane helix</keyword>
<dbReference type="VEuPathDB" id="VectorBase:CQUJHB009277"/>
<evidence type="ECO:0000256" key="1">
    <source>
        <dbReference type="ARBA" id="ARBA00004370"/>
    </source>
</evidence>
<dbReference type="GO" id="GO:0005886">
    <property type="term" value="C:plasma membrane"/>
    <property type="evidence" value="ECO:0007669"/>
    <property type="project" value="TreeGrafter"/>
</dbReference>
<dbReference type="EMBL" id="DS234781">
    <property type="protein sequence ID" value="EDS35053.1"/>
    <property type="molecule type" value="Genomic_DNA"/>
</dbReference>
<comment type="subcellular location">
    <subcellularLocation>
        <location evidence="1">Membrane</location>
    </subcellularLocation>
</comment>
<organism>
    <name type="scientific">Culex quinquefasciatus</name>
    <name type="common">Southern house mosquito</name>
    <name type="synonym">Culex pungens</name>
    <dbReference type="NCBI Taxonomy" id="7176"/>
    <lineage>
        <taxon>Eukaryota</taxon>
        <taxon>Metazoa</taxon>
        <taxon>Ecdysozoa</taxon>
        <taxon>Arthropoda</taxon>
        <taxon>Hexapoda</taxon>
        <taxon>Insecta</taxon>
        <taxon>Pterygota</taxon>
        <taxon>Neoptera</taxon>
        <taxon>Endopterygota</taxon>
        <taxon>Diptera</taxon>
        <taxon>Nematocera</taxon>
        <taxon>Culicoidea</taxon>
        <taxon>Culicidae</taxon>
        <taxon>Culicinae</taxon>
        <taxon>Culicini</taxon>
        <taxon>Culex</taxon>
        <taxon>Culex</taxon>
    </lineage>
</organism>
<feature type="domain" description="Guanylate cyclase" evidence="8">
    <location>
        <begin position="1"/>
        <end position="37"/>
    </location>
</feature>
<proteinExistence type="predicted"/>
<protein>
    <submittedName>
        <fullName evidence="9 10">Retinal guanylate cyclase</fullName>
    </submittedName>
</protein>
<dbReference type="GO" id="GO:0035556">
    <property type="term" value="P:intracellular signal transduction"/>
    <property type="evidence" value="ECO:0007669"/>
    <property type="project" value="InterPro"/>
</dbReference>
<dbReference type="GO" id="GO:0004383">
    <property type="term" value="F:guanylate cyclase activity"/>
    <property type="evidence" value="ECO:0007669"/>
    <property type="project" value="TreeGrafter"/>
</dbReference>
<keyword evidence="3" id="KW-0547">Nucleotide-binding</keyword>
<evidence type="ECO:0000313" key="9">
    <source>
        <dbReference type="EMBL" id="EDS35053.1"/>
    </source>
</evidence>
<evidence type="ECO:0000256" key="2">
    <source>
        <dbReference type="ARBA" id="ARBA00022692"/>
    </source>
</evidence>
<dbReference type="InterPro" id="IPR050401">
    <property type="entry name" value="Cyclic_nucleotide_synthase"/>
</dbReference>
<dbReference type="InterPro" id="IPR001054">
    <property type="entry name" value="A/G_cyclase"/>
</dbReference>
<evidence type="ECO:0000259" key="8">
    <source>
        <dbReference type="Pfam" id="PF00211"/>
    </source>
</evidence>
<keyword evidence="11" id="KW-1185">Reference proteome</keyword>
<evidence type="ECO:0000256" key="4">
    <source>
        <dbReference type="ARBA" id="ARBA00022989"/>
    </source>
</evidence>
<dbReference type="OrthoDB" id="1890790at2759"/>
<reference evidence="9" key="1">
    <citation type="submission" date="2007-03" db="EMBL/GenBank/DDBJ databases">
        <title>Annotation of Culex pipiens quinquefasciatus.</title>
        <authorList>
            <consortium name="The Broad Institute Genome Sequencing Platform"/>
            <person name="Atkinson P.W."/>
            <person name="Hemingway J."/>
            <person name="Christensen B.M."/>
            <person name="Higgs S."/>
            <person name="Kodira C."/>
            <person name="Hannick L."/>
            <person name="Megy K."/>
            <person name="O'Leary S."/>
            <person name="Pearson M."/>
            <person name="Haas B.J."/>
            <person name="Mauceli E."/>
            <person name="Wortman J.R."/>
            <person name="Lee N.H."/>
            <person name="Guigo R."/>
            <person name="Stanke M."/>
            <person name="Alvarado L."/>
            <person name="Amedeo P."/>
            <person name="Antoine C.H."/>
            <person name="Arensburger P."/>
            <person name="Bidwell S.L."/>
            <person name="Crawford M."/>
            <person name="Camaro F."/>
            <person name="Devon K."/>
            <person name="Engels R."/>
            <person name="Hammond M."/>
            <person name="Howarth C."/>
            <person name="Koehrsen M."/>
            <person name="Lawson D."/>
            <person name="Montgomery P."/>
            <person name="Nene V."/>
            <person name="Nusbaum C."/>
            <person name="Puiu D."/>
            <person name="Romero-Severson J."/>
            <person name="Severson D.W."/>
            <person name="Shumway M."/>
            <person name="Sisk P."/>
            <person name="Stolte C."/>
            <person name="Zeng Q."/>
            <person name="Eisenstadt E."/>
            <person name="Fraser-Liggett C."/>
            <person name="Strausberg R."/>
            <person name="Galagan J."/>
            <person name="Birren B."/>
            <person name="Collins F.H."/>
        </authorList>
    </citation>
    <scope>NUCLEOTIDE SEQUENCE [LARGE SCALE GENOMIC DNA]</scope>
    <source>
        <strain evidence="9">JHB</strain>
    </source>
</reference>
<dbReference type="Gene3D" id="3.30.70.1230">
    <property type="entry name" value="Nucleotide cyclase"/>
    <property type="match status" value="1"/>
</dbReference>
<evidence type="ECO:0000313" key="11">
    <source>
        <dbReference type="Proteomes" id="UP000002320"/>
    </source>
</evidence>
<evidence type="ECO:0000256" key="7">
    <source>
        <dbReference type="ARBA" id="ARBA00023239"/>
    </source>
</evidence>
<keyword evidence="2" id="KW-0812">Transmembrane</keyword>
<dbReference type="HOGENOM" id="CLU_3034424_0_0_1"/>
<dbReference type="Pfam" id="PF00211">
    <property type="entry name" value="Guanylate_cyc"/>
    <property type="match status" value="1"/>
</dbReference>
<dbReference type="VEuPathDB" id="VectorBase:CPIJ020218"/>